<reference evidence="5 6" key="1">
    <citation type="submission" date="2012-06" db="EMBL/GenBank/DDBJ databases">
        <title>Finished chromosome of genome of Crinalium epipsammum PCC 9333.</title>
        <authorList>
            <consortium name="US DOE Joint Genome Institute"/>
            <person name="Gugger M."/>
            <person name="Coursin T."/>
            <person name="Rippka R."/>
            <person name="Tandeau De Marsac N."/>
            <person name="Huntemann M."/>
            <person name="Wei C.-L."/>
            <person name="Han J."/>
            <person name="Detter J.C."/>
            <person name="Han C."/>
            <person name="Tapia R."/>
            <person name="Davenport K."/>
            <person name="Daligault H."/>
            <person name="Erkkila T."/>
            <person name="Gu W."/>
            <person name="Munk A.C.C."/>
            <person name="Teshima H."/>
            <person name="Xu Y."/>
            <person name="Chain P."/>
            <person name="Chen A."/>
            <person name="Krypides N."/>
            <person name="Mavromatis K."/>
            <person name="Markowitz V."/>
            <person name="Szeto E."/>
            <person name="Ivanova N."/>
            <person name="Mikhailova N."/>
            <person name="Ovchinnikova G."/>
            <person name="Pagani I."/>
            <person name="Pati A."/>
            <person name="Goodwin L."/>
            <person name="Peters L."/>
            <person name="Pitluck S."/>
            <person name="Woyke T."/>
            <person name="Kerfeld C."/>
        </authorList>
    </citation>
    <scope>NUCLEOTIDE SEQUENCE [LARGE SCALE GENOMIC DNA]</scope>
    <source>
        <strain evidence="5 6">PCC 9333</strain>
    </source>
</reference>
<dbReference type="HOGENOM" id="CLU_016472_6_3_3"/>
<keyword evidence="2 4" id="KW-0479">Metal-binding</keyword>
<proteinExistence type="inferred from homology"/>
<evidence type="ECO:0000256" key="4">
    <source>
        <dbReference type="PIRSR" id="PIRSR604294-1"/>
    </source>
</evidence>
<dbReference type="SUPFAM" id="SSF51004">
    <property type="entry name" value="C-terminal (heme d1) domain of cytochrome cd1-nitrite reductase"/>
    <property type="match status" value="1"/>
</dbReference>
<feature type="binding site" evidence="4">
    <location>
        <position position="222"/>
    </location>
    <ligand>
        <name>Fe cation</name>
        <dbReference type="ChEBI" id="CHEBI:24875"/>
        <note>catalytic</note>
    </ligand>
</feature>
<name>K9VXT4_9CYAN</name>
<dbReference type="STRING" id="1173022.Cri9333_2050"/>
<evidence type="ECO:0000256" key="1">
    <source>
        <dbReference type="ARBA" id="ARBA00006787"/>
    </source>
</evidence>
<dbReference type="RefSeq" id="WP_015203044.1">
    <property type="nucleotide sequence ID" value="NC_019753.1"/>
</dbReference>
<dbReference type="PANTHER" id="PTHR10543">
    <property type="entry name" value="BETA-CAROTENE DIOXYGENASE"/>
    <property type="match status" value="1"/>
</dbReference>
<dbReference type="PANTHER" id="PTHR10543:SF139">
    <property type="entry name" value="DIOXYGENASE"/>
    <property type="match status" value="1"/>
</dbReference>
<dbReference type="Pfam" id="PF03055">
    <property type="entry name" value="RPE65"/>
    <property type="match status" value="1"/>
</dbReference>
<comment type="cofactor">
    <cofactor evidence="4">
        <name>Fe(2+)</name>
        <dbReference type="ChEBI" id="CHEBI:29033"/>
    </cofactor>
    <text evidence="4">Binds 1 Fe(2+) ion per subunit.</text>
</comment>
<sequence length="477" mass="52813">MTLATKPSTHPTWANAIAQPAKEFAPTPLPVISGKIPAGLRGSLYRNGPGRLERGGRKVGHWFDGDGAILGVHFRDDSTTGVYRFVQTSGYQEETAADKYLYGNYGMTSPGLIWNQWLRPVKHSANTSVLALPDKLLALWEGDNPYALDLETLETIGLDDLGGLDQGIAYSAHPKIDPNTGEIFNFGVSVKKDVLLNIYKSDGTGKIIKKSAFKLDGFSILHDFVLAGQYLVFFIPPVRVNILSLILGLNSYSDAAKWKPQLGTQVLVFDKDTLTLVSRGETDPWFQWHFGNGYVDSNGSIILDIARYEDFQTNQFLKEVATGKTTTTAKGTLWQVNLNPQTGKVTKTEQVLDRGCDFPFVSPSEVGQANRYTYLSVHRQNVDISKEVLSAIARFDYKTDTLCEAEVGENRYASEPIYAIDAYNSEQGWILTVVYDGNTHASEVWIFDSDRLNESPVCKLQLPSVIPLGFHGTWKPA</sequence>
<feature type="binding site" evidence="4">
    <location>
        <position position="173"/>
    </location>
    <ligand>
        <name>Fe cation</name>
        <dbReference type="ChEBI" id="CHEBI:24875"/>
        <note>catalytic</note>
    </ligand>
</feature>
<dbReference type="KEGG" id="cep:Cri9333_2050"/>
<dbReference type="OrthoDB" id="6636843at2"/>
<dbReference type="EMBL" id="CP003620">
    <property type="protein sequence ID" value="AFZ12928.1"/>
    <property type="molecule type" value="Genomic_DNA"/>
</dbReference>
<protein>
    <submittedName>
        <fullName evidence="5">Carotenoid oxygenase</fullName>
    </submittedName>
</protein>
<evidence type="ECO:0000256" key="3">
    <source>
        <dbReference type="ARBA" id="ARBA00023004"/>
    </source>
</evidence>
<feature type="binding site" evidence="4">
    <location>
        <position position="471"/>
    </location>
    <ligand>
        <name>Fe cation</name>
        <dbReference type="ChEBI" id="CHEBI:24875"/>
        <note>catalytic</note>
    </ligand>
</feature>
<feature type="binding site" evidence="4">
    <location>
        <position position="289"/>
    </location>
    <ligand>
        <name>Fe cation</name>
        <dbReference type="ChEBI" id="CHEBI:24875"/>
        <note>catalytic</note>
    </ligand>
</feature>
<evidence type="ECO:0000313" key="6">
    <source>
        <dbReference type="Proteomes" id="UP000010472"/>
    </source>
</evidence>
<keyword evidence="6" id="KW-1185">Reference proteome</keyword>
<dbReference type="Proteomes" id="UP000010472">
    <property type="component" value="Chromosome"/>
</dbReference>
<dbReference type="eggNOG" id="COG3670">
    <property type="taxonomic scope" value="Bacteria"/>
</dbReference>
<dbReference type="GO" id="GO:0016121">
    <property type="term" value="P:carotene catabolic process"/>
    <property type="evidence" value="ECO:0007669"/>
    <property type="project" value="TreeGrafter"/>
</dbReference>
<evidence type="ECO:0000313" key="5">
    <source>
        <dbReference type="EMBL" id="AFZ12928.1"/>
    </source>
</evidence>
<organism evidence="5 6">
    <name type="scientific">Crinalium epipsammum PCC 9333</name>
    <dbReference type="NCBI Taxonomy" id="1173022"/>
    <lineage>
        <taxon>Bacteria</taxon>
        <taxon>Bacillati</taxon>
        <taxon>Cyanobacteriota</taxon>
        <taxon>Cyanophyceae</taxon>
        <taxon>Gomontiellales</taxon>
        <taxon>Gomontiellaceae</taxon>
        <taxon>Crinalium</taxon>
    </lineage>
</organism>
<dbReference type="GO" id="GO:0010436">
    <property type="term" value="F:carotenoid dioxygenase activity"/>
    <property type="evidence" value="ECO:0007669"/>
    <property type="project" value="TreeGrafter"/>
</dbReference>
<dbReference type="GO" id="GO:0046872">
    <property type="term" value="F:metal ion binding"/>
    <property type="evidence" value="ECO:0007669"/>
    <property type="project" value="UniProtKB-KW"/>
</dbReference>
<dbReference type="PATRIC" id="fig|1173022.3.peg.2215"/>
<dbReference type="InterPro" id="IPR011048">
    <property type="entry name" value="Haem_d1_sf"/>
</dbReference>
<keyword evidence="3 4" id="KW-0408">Iron</keyword>
<dbReference type="AlphaFoldDB" id="K9VXT4"/>
<evidence type="ECO:0000256" key="2">
    <source>
        <dbReference type="ARBA" id="ARBA00022723"/>
    </source>
</evidence>
<dbReference type="InterPro" id="IPR004294">
    <property type="entry name" value="Carotenoid_Oase"/>
</dbReference>
<accession>K9VXT4</accession>
<comment type="similarity">
    <text evidence="1">Belongs to the carotenoid oxygenase family.</text>
</comment>
<gene>
    <name evidence="5" type="ORF">Cri9333_2050</name>
</gene>